<evidence type="ECO:0000256" key="10">
    <source>
        <dbReference type="SAM" id="Phobius"/>
    </source>
</evidence>
<protein>
    <recommendedName>
        <fullName evidence="11">Ionotropic glutamate receptor C-terminal domain-containing protein</fullName>
    </recommendedName>
</protein>
<keyword evidence="4 10" id="KW-0812">Transmembrane</keyword>
<comment type="caution">
    <text evidence="12">The sequence shown here is derived from an EMBL/GenBank/DDBJ whole genome shotgun (WGS) entry which is preliminary data.</text>
</comment>
<evidence type="ECO:0000256" key="7">
    <source>
        <dbReference type="ARBA" id="ARBA00023170"/>
    </source>
</evidence>
<evidence type="ECO:0000256" key="6">
    <source>
        <dbReference type="ARBA" id="ARBA00023136"/>
    </source>
</evidence>
<accession>A0AAE1F7J9</accession>
<organism evidence="12 13">
    <name type="scientific">Petrolisthes cinctipes</name>
    <name type="common">Flat porcelain crab</name>
    <dbReference type="NCBI Taxonomy" id="88211"/>
    <lineage>
        <taxon>Eukaryota</taxon>
        <taxon>Metazoa</taxon>
        <taxon>Ecdysozoa</taxon>
        <taxon>Arthropoda</taxon>
        <taxon>Crustacea</taxon>
        <taxon>Multicrustacea</taxon>
        <taxon>Malacostraca</taxon>
        <taxon>Eumalacostraca</taxon>
        <taxon>Eucarida</taxon>
        <taxon>Decapoda</taxon>
        <taxon>Pleocyemata</taxon>
        <taxon>Anomura</taxon>
        <taxon>Galatheoidea</taxon>
        <taxon>Porcellanidae</taxon>
        <taxon>Petrolisthes</taxon>
    </lineage>
</organism>
<feature type="domain" description="Ionotropic glutamate receptor C-terminal" evidence="11">
    <location>
        <begin position="196"/>
        <end position="505"/>
    </location>
</feature>
<dbReference type="InterPro" id="IPR052192">
    <property type="entry name" value="Insect_Ionotropic_Sensory_Rcpt"/>
</dbReference>
<evidence type="ECO:0000256" key="5">
    <source>
        <dbReference type="ARBA" id="ARBA00022989"/>
    </source>
</evidence>
<dbReference type="Pfam" id="PF00060">
    <property type="entry name" value="Lig_chan"/>
    <property type="match status" value="1"/>
</dbReference>
<dbReference type="PANTHER" id="PTHR42643:SF24">
    <property type="entry name" value="IONOTROPIC RECEPTOR 60A"/>
    <property type="match status" value="1"/>
</dbReference>
<dbReference type="InterPro" id="IPR001320">
    <property type="entry name" value="Iontro_rcpt_C"/>
</dbReference>
<proteinExistence type="inferred from homology"/>
<dbReference type="GO" id="GO:0050906">
    <property type="term" value="P:detection of stimulus involved in sensory perception"/>
    <property type="evidence" value="ECO:0007669"/>
    <property type="project" value="UniProtKB-ARBA"/>
</dbReference>
<feature type="region of interest" description="Disordered" evidence="9">
    <location>
        <begin position="237"/>
        <end position="258"/>
    </location>
</feature>
<dbReference type="Gene3D" id="1.10.287.70">
    <property type="match status" value="1"/>
</dbReference>
<feature type="transmembrane region" description="Helical" evidence="10">
    <location>
        <begin position="495"/>
        <end position="520"/>
    </location>
</feature>
<keyword evidence="3" id="KW-1003">Cell membrane</keyword>
<keyword evidence="13" id="KW-1185">Reference proteome</keyword>
<dbReference type="SUPFAM" id="SSF53850">
    <property type="entry name" value="Periplasmic binding protein-like II"/>
    <property type="match status" value="1"/>
</dbReference>
<evidence type="ECO:0000313" key="12">
    <source>
        <dbReference type="EMBL" id="KAK3868309.1"/>
    </source>
</evidence>
<comment type="subcellular location">
    <subcellularLocation>
        <location evidence="1">Cell membrane</location>
        <topology evidence="1">Multi-pass membrane protein</topology>
    </subcellularLocation>
</comment>
<gene>
    <name evidence="12" type="ORF">Pcinc_026291</name>
</gene>
<evidence type="ECO:0000256" key="2">
    <source>
        <dbReference type="ARBA" id="ARBA00008685"/>
    </source>
</evidence>
<name>A0AAE1F7J9_PETCI</name>
<dbReference type="GO" id="GO:0015276">
    <property type="term" value="F:ligand-gated monoatomic ion channel activity"/>
    <property type="evidence" value="ECO:0007669"/>
    <property type="project" value="InterPro"/>
</dbReference>
<evidence type="ECO:0000256" key="8">
    <source>
        <dbReference type="ARBA" id="ARBA00023180"/>
    </source>
</evidence>
<evidence type="ECO:0000256" key="1">
    <source>
        <dbReference type="ARBA" id="ARBA00004651"/>
    </source>
</evidence>
<dbReference type="AlphaFoldDB" id="A0AAE1F7J9"/>
<keyword evidence="7" id="KW-0675">Receptor</keyword>
<keyword evidence="5 10" id="KW-1133">Transmembrane helix</keyword>
<sequence>MDGHNTSSRCLRVGALTWEPYTRLVPSGSSFKVIGVMVKVMDIIANHLGVCYKTVIPEIQDWGRDLGNGSTTGLMALLQNKEIDMSLSPMAFSHWRWQRAVFSMPIRTDEYRGLYKMPTPEANVEGFIKIYTPLDARFMPTPEMWGISLDSYLYRDYLYIPGWWEYITWLCLTDWQSDVKVSQNPPPSQPLQLPKVWLMILLITAAVFSVMFFTLKFHAAATRHDYPSSDLSGNWGDVKGKEEGPTVDKQQNSSTVPDTIKASNTNITNLGRVTNLHHLSKSFDWTICCILNQSVWWTPREGRVRLLGGLWLMVSLVMGTVYRSNLKAMLILPKVKIPFNSIEQLAETNIPIYLVQGTVLTHMVQKAAPDSILGRLRPKVEEQEDTSFVIRSAMEGKRASITMKSGLEAILANNFNRYGYCKMYMTKEGYGYTIVGLAFPKNSTLLPKIDKILLRLNDFGIMQHLHRNGVINASECLKPPSTNAVSLRPLEPKDFYGVFSLYIGGVFVAMMVLFVELAVVSTGNI</sequence>
<comment type="similarity">
    <text evidence="2">Belongs to the glutamate-gated ion channel (TC 1.A.10.1) family.</text>
</comment>
<evidence type="ECO:0000313" key="13">
    <source>
        <dbReference type="Proteomes" id="UP001286313"/>
    </source>
</evidence>
<keyword evidence="8" id="KW-0325">Glycoprotein</keyword>
<feature type="transmembrane region" description="Helical" evidence="10">
    <location>
        <begin position="196"/>
        <end position="215"/>
    </location>
</feature>
<evidence type="ECO:0000256" key="3">
    <source>
        <dbReference type="ARBA" id="ARBA00022475"/>
    </source>
</evidence>
<reference evidence="12" key="1">
    <citation type="submission" date="2023-10" db="EMBL/GenBank/DDBJ databases">
        <title>Genome assemblies of two species of porcelain crab, Petrolisthes cinctipes and Petrolisthes manimaculis (Anomura: Porcellanidae).</title>
        <authorList>
            <person name="Angst P."/>
        </authorList>
    </citation>
    <scope>NUCLEOTIDE SEQUENCE</scope>
    <source>
        <strain evidence="12">PB745_01</strain>
        <tissue evidence="12">Gill</tissue>
    </source>
</reference>
<dbReference type="PANTHER" id="PTHR42643">
    <property type="entry name" value="IONOTROPIC RECEPTOR 20A-RELATED"/>
    <property type="match status" value="1"/>
</dbReference>
<evidence type="ECO:0000256" key="9">
    <source>
        <dbReference type="SAM" id="MobiDB-lite"/>
    </source>
</evidence>
<dbReference type="GO" id="GO:0005886">
    <property type="term" value="C:plasma membrane"/>
    <property type="evidence" value="ECO:0007669"/>
    <property type="project" value="UniProtKB-SubCell"/>
</dbReference>
<keyword evidence="6 10" id="KW-0472">Membrane</keyword>
<evidence type="ECO:0000256" key="4">
    <source>
        <dbReference type="ARBA" id="ARBA00022692"/>
    </source>
</evidence>
<feature type="compositionally biased region" description="Polar residues" evidence="9">
    <location>
        <begin position="248"/>
        <end position="258"/>
    </location>
</feature>
<dbReference type="Proteomes" id="UP001286313">
    <property type="component" value="Unassembled WGS sequence"/>
</dbReference>
<dbReference type="Gene3D" id="3.40.190.10">
    <property type="entry name" value="Periplasmic binding protein-like II"/>
    <property type="match status" value="1"/>
</dbReference>
<evidence type="ECO:0000259" key="11">
    <source>
        <dbReference type="Pfam" id="PF00060"/>
    </source>
</evidence>
<dbReference type="EMBL" id="JAWQEG010003046">
    <property type="protein sequence ID" value="KAK3868309.1"/>
    <property type="molecule type" value="Genomic_DNA"/>
</dbReference>